<dbReference type="SUPFAM" id="SSF110087">
    <property type="entry name" value="DR1885-like metal-binding protein"/>
    <property type="match status" value="1"/>
</dbReference>
<keyword evidence="3" id="KW-1185">Reference proteome</keyword>
<dbReference type="RefSeq" id="WP_245847491.1">
    <property type="nucleotide sequence ID" value="NZ_CP067130.1"/>
</dbReference>
<evidence type="ECO:0000313" key="3">
    <source>
        <dbReference type="Proteomes" id="UP000198307"/>
    </source>
</evidence>
<accession>A0A239Q3R4</accession>
<organism evidence="2 3">
    <name type="scientific">Paracoccus seriniphilus</name>
    <dbReference type="NCBI Taxonomy" id="184748"/>
    <lineage>
        <taxon>Bacteria</taxon>
        <taxon>Pseudomonadati</taxon>
        <taxon>Pseudomonadota</taxon>
        <taxon>Alphaproteobacteria</taxon>
        <taxon>Rhodobacterales</taxon>
        <taxon>Paracoccaceae</taxon>
        <taxon>Paracoccus</taxon>
    </lineage>
</organism>
<evidence type="ECO:0000313" key="2">
    <source>
        <dbReference type="EMBL" id="SNT76906.1"/>
    </source>
</evidence>
<proteinExistence type="predicted"/>
<dbReference type="InterPro" id="IPR036182">
    <property type="entry name" value="PCuAC_sf"/>
</dbReference>
<evidence type="ECO:0000256" key="1">
    <source>
        <dbReference type="SAM" id="SignalP"/>
    </source>
</evidence>
<gene>
    <name evidence="2" type="ORF">SAMN05444959_1383</name>
</gene>
<dbReference type="PANTHER" id="PTHR36302:SF1">
    <property type="entry name" value="COPPER CHAPERONE PCU(A)C"/>
    <property type="match status" value="1"/>
</dbReference>
<dbReference type="Pfam" id="PF04314">
    <property type="entry name" value="PCuAC"/>
    <property type="match status" value="1"/>
</dbReference>
<dbReference type="Gene3D" id="2.60.40.1890">
    <property type="entry name" value="PCu(A)C copper chaperone"/>
    <property type="match status" value="1"/>
</dbReference>
<evidence type="ECO:0008006" key="4">
    <source>
        <dbReference type="Google" id="ProtNLM"/>
    </source>
</evidence>
<reference evidence="2 3" key="1">
    <citation type="submission" date="2017-07" db="EMBL/GenBank/DDBJ databases">
        <authorList>
            <person name="Sun Z.S."/>
            <person name="Albrecht U."/>
            <person name="Echele G."/>
            <person name="Lee C.C."/>
        </authorList>
    </citation>
    <scope>NUCLEOTIDE SEQUENCE [LARGE SCALE GENOMIC DNA]</scope>
    <source>
        <strain evidence="2 3">DSM 14827</strain>
    </source>
</reference>
<sequence>MKPLLCAILLGTTLLSSPVRAEMPMPDTTEVQIEDLTISGAFMRATLPRAPVGGGYLTIANHGSTDDRLLSVQAPIGSDVQIHEMAHEDGVMTMRPLPEGLPIPAGQTVVLEPSGTHLMIMGLQDRLQEGESYELTLHFEHAGDVTLPFDVLALNARSHSGKMAPHMHEHMTAKVQE</sequence>
<dbReference type="InterPro" id="IPR058248">
    <property type="entry name" value="Lxx211020-like"/>
</dbReference>
<dbReference type="AlphaFoldDB" id="A0A239Q3R4"/>
<protein>
    <recommendedName>
        <fullName evidence="4">Copper(I)-binding protein</fullName>
    </recommendedName>
</protein>
<feature type="chain" id="PRO_5012444390" description="Copper(I)-binding protein" evidence="1">
    <location>
        <begin position="22"/>
        <end position="177"/>
    </location>
</feature>
<dbReference type="PANTHER" id="PTHR36302">
    <property type="entry name" value="BLR7088 PROTEIN"/>
    <property type="match status" value="1"/>
</dbReference>
<feature type="signal peptide" evidence="1">
    <location>
        <begin position="1"/>
        <end position="21"/>
    </location>
</feature>
<name>A0A239Q3R4_9RHOB</name>
<dbReference type="Proteomes" id="UP000198307">
    <property type="component" value="Unassembled WGS sequence"/>
</dbReference>
<dbReference type="InterPro" id="IPR007410">
    <property type="entry name" value="LpqE-like"/>
</dbReference>
<dbReference type="EMBL" id="FZQB01000038">
    <property type="protein sequence ID" value="SNT76906.1"/>
    <property type="molecule type" value="Genomic_DNA"/>
</dbReference>
<keyword evidence="1" id="KW-0732">Signal</keyword>